<dbReference type="EMBL" id="AZSI01000013">
    <property type="protein sequence ID" value="KEY63203.1"/>
    <property type="molecule type" value="Genomic_DNA"/>
</dbReference>
<evidence type="ECO:0000313" key="2">
    <source>
        <dbReference type="Proteomes" id="UP000028401"/>
    </source>
</evidence>
<comment type="caution">
    <text evidence="1">The sequence shown here is derived from an EMBL/GenBank/DDBJ whole genome shotgun (WGS) entry which is preliminary data.</text>
</comment>
<dbReference type="SUPFAM" id="SSF54236">
    <property type="entry name" value="Ubiquitin-like"/>
    <property type="match status" value="1"/>
</dbReference>
<accession>A0A084AD24</accession>
<dbReference type="InterPro" id="IPR024962">
    <property type="entry name" value="YukD-like"/>
</dbReference>
<proteinExistence type="predicted"/>
<dbReference type="RefSeq" id="WP_011835706.1">
    <property type="nucleotide sequence ID" value="NZ_AZSI01000013.1"/>
</dbReference>
<dbReference type="Pfam" id="PF08817">
    <property type="entry name" value="YukD"/>
    <property type="match status" value="1"/>
</dbReference>
<dbReference type="PATRIC" id="fig|1415168.3.peg.702"/>
<name>A0A084AD24_LACLC</name>
<reference evidence="1 2" key="1">
    <citation type="submission" date="2014-06" db="EMBL/GenBank/DDBJ databases">
        <title>Draft genome sequence of the putrescine producing strain Lactococcus lactis subsp cremoris GE214.</title>
        <authorList>
            <person name="Ladero V."/>
            <person name="Linares D.M."/>
            <person name="del Rio B."/>
            <person name="Mayo B."/>
            <person name="Martin M.C."/>
            <person name="Fernandez M."/>
            <person name="Alvarez M.A."/>
        </authorList>
    </citation>
    <scope>NUCLEOTIDE SEQUENCE [LARGE SCALE GENOMIC DNA]</scope>
    <source>
        <strain evidence="1 2">GE214</strain>
    </source>
</reference>
<organism evidence="1 2">
    <name type="scientific">Lactococcus cremoris subsp. cremoris GE214</name>
    <dbReference type="NCBI Taxonomy" id="1415168"/>
    <lineage>
        <taxon>Bacteria</taxon>
        <taxon>Bacillati</taxon>
        <taxon>Bacillota</taxon>
        <taxon>Bacilli</taxon>
        <taxon>Lactobacillales</taxon>
        <taxon>Streptococcaceae</taxon>
        <taxon>Lactococcus</taxon>
        <taxon>Lactococcus cremoris subsp. cremoris</taxon>
    </lineage>
</organism>
<dbReference type="GeneID" id="61110061"/>
<dbReference type="InterPro" id="IPR029071">
    <property type="entry name" value="Ubiquitin-like_domsf"/>
</dbReference>
<sequence>MKDHVEISLEWLGKQVDLAVPSNVTSRRLIELLAQAFKANGQNLPEQWSFIVKGKSVALGSGLTLKELGLGNGDILQLIVGEEDEII</sequence>
<evidence type="ECO:0000313" key="1">
    <source>
        <dbReference type="EMBL" id="KEY63203.1"/>
    </source>
</evidence>
<dbReference type="Proteomes" id="UP000028401">
    <property type="component" value="Unassembled WGS sequence"/>
</dbReference>
<protein>
    <submittedName>
        <fullName evidence="1">Uncharacterized protein</fullName>
    </submittedName>
</protein>
<gene>
    <name evidence="1" type="ORF">U725_00663</name>
</gene>
<dbReference type="Gene3D" id="3.10.20.90">
    <property type="entry name" value="Phosphatidylinositol 3-kinase Catalytic Subunit, Chain A, domain 1"/>
    <property type="match status" value="1"/>
</dbReference>
<dbReference type="AlphaFoldDB" id="A0A084AD24"/>